<dbReference type="AlphaFoldDB" id="A0A1H8CF61"/>
<dbReference type="InterPro" id="IPR027417">
    <property type="entry name" value="P-loop_NTPase"/>
</dbReference>
<dbReference type="PROSITE" id="PS51755">
    <property type="entry name" value="OMPR_PHOB"/>
    <property type="match status" value="1"/>
</dbReference>
<dbReference type="InterPro" id="IPR005158">
    <property type="entry name" value="BTAD"/>
</dbReference>
<protein>
    <submittedName>
        <fullName evidence="7">DNA-binding transcriptional activator of the SARP family</fullName>
    </submittedName>
</protein>
<dbReference type="Gene3D" id="3.40.50.300">
    <property type="entry name" value="P-loop containing nucleotide triphosphate hydrolases"/>
    <property type="match status" value="1"/>
</dbReference>
<evidence type="ECO:0000256" key="5">
    <source>
        <dbReference type="PROSITE-ProRule" id="PRU01091"/>
    </source>
</evidence>
<evidence type="ECO:0000313" key="8">
    <source>
        <dbReference type="Proteomes" id="UP000198953"/>
    </source>
</evidence>
<dbReference type="GO" id="GO:0043531">
    <property type="term" value="F:ADP binding"/>
    <property type="evidence" value="ECO:0007669"/>
    <property type="project" value="InterPro"/>
</dbReference>
<dbReference type="Gene3D" id="1.10.10.10">
    <property type="entry name" value="Winged helix-like DNA-binding domain superfamily/Winged helix DNA-binding domain"/>
    <property type="match status" value="1"/>
</dbReference>
<dbReference type="STRING" id="46177.SAMN05660976_06359"/>
<proteinExistence type="inferred from homology"/>
<dbReference type="PANTHER" id="PTHR35807">
    <property type="entry name" value="TRANSCRIPTIONAL REGULATOR REDD-RELATED"/>
    <property type="match status" value="1"/>
</dbReference>
<reference evidence="7 8" key="1">
    <citation type="submission" date="2016-10" db="EMBL/GenBank/DDBJ databases">
        <authorList>
            <person name="de Groot N.N."/>
        </authorList>
    </citation>
    <scope>NUCLEOTIDE SEQUENCE [LARGE SCALE GENOMIC DNA]</scope>
    <source>
        <strain evidence="7 8">DSM 43357</strain>
    </source>
</reference>
<evidence type="ECO:0000313" key="7">
    <source>
        <dbReference type="EMBL" id="SEM92908.1"/>
    </source>
</evidence>
<evidence type="ECO:0000256" key="3">
    <source>
        <dbReference type="ARBA" id="ARBA00023125"/>
    </source>
</evidence>
<comment type="similarity">
    <text evidence="1">Belongs to the AfsR/DnrI/RedD regulatory family.</text>
</comment>
<keyword evidence="4" id="KW-0804">Transcription</keyword>
<evidence type="ECO:0000256" key="4">
    <source>
        <dbReference type="ARBA" id="ARBA00023163"/>
    </source>
</evidence>
<dbReference type="GO" id="GO:0006355">
    <property type="term" value="P:regulation of DNA-templated transcription"/>
    <property type="evidence" value="ECO:0007669"/>
    <property type="project" value="InterPro"/>
</dbReference>
<dbReference type="CDD" id="cd15831">
    <property type="entry name" value="BTAD"/>
    <property type="match status" value="1"/>
</dbReference>
<dbReference type="PANTHER" id="PTHR35807:SF1">
    <property type="entry name" value="TRANSCRIPTIONAL REGULATOR REDD"/>
    <property type="match status" value="1"/>
</dbReference>
<accession>A0A1H8CF61</accession>
<keyword evidence="3 5" id="KW-0238">DNA-binding</keyword>
<dbReference type="EMBL" id="FOBF01000019">
    <property type="protein sequence ID" value="SEM92908.1"/>
    <property type="molecule type" value="Genomic_DNA"/>
</dbReference>
<dbReference type="SMART" id="SM00862">
    <property type="entry name" value="Trans_reg_C"/>
    <property type="match status" value="1"/>
</dbReference>
<feature type="domain" description="OmpR/PhoB-type" evidence="6">
    <location>
        <begin position="1"/>
        <end position="106"/>
    </location>
</feature>
<evidence type="ECO:0000259" key="6">
    <source>
        <dbReference type="PROSITE" id="PS51755"/>
    </source>
</evidence>
<evidence type="ECO:0000256" key="1">
    <source>
        <dbReference type="ARBA" id="ARBA00005820"/>
    </source>
</evidence>
<organism evidence="7 8">
    <name type="scientific">Nonomuraea pusilla</name>
    <dbReference type="NCBI Taxonomy" id="46177"/>
    <lineage>
        <taxon>Bacteria</taxon>
        <taxon>Bacillati</taxon>
        <taxon>Actinomycetota</taxon>
        <taxon>Actinomycetes</taxon>
        <taxon>Streptosporangiales</taxon>
        <taxon>Streptosporangiaceae</taxon>
        <taxon>Nonomuraea</taxon>
    </lineage>
</organism>
<dbReference type="Pfam" id="PF03704">
    <property type="entry name" value="BTAD"/>
    <property type="match status" value="1"/>
</dbReference>
<dbReference type="InterPro" id="IPR002182">
    <property type="entry name" value="NB-ARC"/>
</dbReference>
<feature type="DNA-binding region" description="OmpR/PhoB-type" evidence="5">
    <location>
        <begin position="1"/>
        <end position="106"/>
    </location>
</feature>
<dbReference type="SUPFAM" id="SSF48452">
    <property type="entry name" value="TPR-like"/>
    <property type="match status" value="1"/>
</dbReference>
<dbReference type="Pfam" id="PF00486">
    <property type="entry name" value="Trans_reg_C"/>
    <property type="match status" value="1"/>
</dbReference>
<dbReference type="PRINTS" id="PR00364">
    <property type="entry name" value="DISEASERSIST"/>
</dbReference>
<dbReference type="InterPro" id="IPR036388">
    <property type="entry name" value="WH-like_DNA-bd_sf"/>
</dbReference>
<gene>
    <name evidence="7" type="ORF">SAMN05660976_06359</name>
</gene>
<evidence type="ECO:0000256" key="2">
    <source>
        <dbReference type="ARBA" id="ARBA00023015"/>
    </source>
</evidence>
<dbReference type="InterPro" id="IPR001867">
    <property type="entry name" value="OmpR/PhoB-type_DNA-bd"/>
</dbReference>
<name>A0A1H8CF61_9ACTN</name>
<dbReference type="SMART" id="SM01043">
    <property type="entry name" value="BTAD"/>
    <property type="match status" value="1"/>
</dbReference>
<dbReference type="Proteomes" id="UP000198953">
    <property type="component" value="Unassembled WGS sequence"/>
</dbReference>
<dbReference type="GO" id="GO:0000160">
    <property type="term" value="P:phosphorelay signal transduction system"/>
    <property type="evidence" value="ECO:0007669"/>
    <property type="project" value="InterPro"/>
</dbReference>
<dbReference type="SUPFAM" id="SSF52540">
    <property type="entry name" value="P-loop containing nucleoside triphosphate hydrolases"/>
    <property type="match status" value="1"/>
</dbReference>
<dbReference type="InterPro" id="IPR011990">
    <property type="entry name" value="TPR-like_helical_dom_sf"/>
</dbReference>
<keyword evidence="2" id="KW-0805">Transcription regulation</keyword>
<sequence length="622" mass="67339">MRGLVALRVSLLGPLEVMCDGVLVTPTAGKLRQLLSLLALRANTVVRTERIVEELWEATPPASVSTTLQTYIYLLRKHLNLGRSPSAEKPAEPLLETSPYSYRLSLTPGMLDALWFEQRADRGRAELEAGDLAAGSATLGEALRLWRGPALADVVCGPLLQAEVLRLEERYKGVLESRIDADLALGRHAELLGELTSLVAEYPTHEGFPFRLMTALYRSGRRADALSVYQRLRRSLAEDLGLDPSAGIRRLHQSILDSDPLLDLPGTATVATPPPPEVNMVPAAPKIVGRAHQLAEIFDLLTAPPGSQPAVVMMAGPPGSGATTICAHVSQVVRECYPDGQFFASMLDHEGRKIGAERVLEDFLRATGVSGDCVPLSLPGRVLAFQDWTRSRRVLIVLDDVTETAQLSPLLPANADSAVLVTCRRRLSIPSVSHLINIPPLTVGEGVRLLADLLGDARVIREPHRARRLVELCDGLPGALHDVAARLLVRPHWELGRMVKTCELSYAGSSPAGGSIWASVERTCRLASHRVQAALGRLTELASPVVPLSLAAATLQVDEHLAEMLLEELVELRLLEADPGEGHAKEPRYRFIPTIRHVARLLTGPAEADPLDAALVRAGLPS</sequence>
<dbReference type="InterPro" id="IPR016032">
    <property type="entry name" value="Sig_transdc_resp-reg_C-effctor"/>
</dbReference>
<dbReference type="SUPFAM" id="SSF46894">
    <property type="entry name" value="C-terminal effector domain of the bipartite response regulators"/>
    <property type="match status" value="1"/>
</dbReference>
<dbReference type="GO" id="GO:0003677">
    <property type="term" value="F:DNA binding"/>
    <property type="evidence" value="ECO:0007669"/>
    <property type="project" value="UniProtKB-UniRule"/>
</dbReference>
<dbReference type="Gene3D" id="1.25.40.10">
    <property type="entry name" value="Tetratricopeptide repeat domain"/>
    <property type="match status" value="1"/>
</dbReference>
<keyword evidence="8" id="KW-1185">Reference proteome</keyword>
<dbReference type="InterPro" id="IPR051677">
    <property type="entry name" value="AfsR-DnrI-RedD_regulator"/>
</dbReference>
<dbReference type="Pfam" id="PF00931">
    <property type="entry name" value="NB-ARC"/>
    <property type="match status" value="1"/>
</dbReference>